<name>A0ABS1NED9_9ACTN</name>
<dbReference type="InterPro" id="IPR029058">
    <property type="entry name" value="AB_hydrolase_fold"/>
</dbReference>
<dbReference type="GO" id="GO:0016787">
    <property type="term" value="F:hydrolase activity"/>
    <property type="evidence" value="ECO:0007669"/>
    <property type="project" value="UniProtKB-KW"/>
</dbReference>
<dbReference type="RefSeq" id="WP_201875663.1">
    <property type="nucleotide sequence ID" value="NZ_JAERRF010000008.1"/>
</dbReference>
<dbReference type="Gene3D" id="3.40.50.1820">
    <property type="entry name" value="alpha/beta hydrolase"/>
    <property type="match status" value="1"/>
</dbReference>
<evidence type="ECO:0000313" key="2">
    <source>
        <dbReference type="EMBL" id="MBL1098260.1"/>
    </source>
</evidence>
<evidence type="ECO:0000259" key="1">
    <source>
        <dbReference type="Pfam" id="PF00561"/>
    </source>
</evidence>
<protein>
    <submittedName>
        <fullName evidence="2">Alpha/beta fold hydrolase</fullName>
    </submittedName>
</protein>
<feature type="domain" description="AB hydrolase-1" evidence="1">
    <location>
        <begin position="18"/>
        <end position="245"/>
    </location>
</feature>
<keyword evidence="3" id="KW-1185">Reference proteome</keyword>
<dbReference type="PANTHER" id="PTHR43798:SF29">
    <property type="entry name" value="AB HYDROLASE-1 DOMAIN-CONTAINING PROTEIN"/>
    <property type="match status" value="1"/>
</dbReference>
<gene>
    <name evidence="2" type="ORF">JK363_16575</name>
</gene>
<evidence type="ECO:0000313" key="3">
    <source>
        <dbReference type="Proteomes" id="UP000634229"/>
    </source>
</evidence>
<dbReference type="PRINTS" id="PR00412">
    <property type="entry name" value="EPOXHYDRLASE"/>
</dbReference>
<dbReference type="InterPro" id="IPR000073">
    <property type="entry name" value="AB_hydrolase_1"/>
</dbReference>
<dbReference type="Proteomes" id="UP000634229">
    <property type="component" value="Unassembled WGS sequence"/>
</dbReference>
<dbReference type="InterPro" id="IPR050266">
    <property type="entry name" value="AB_hydrolase_sf"/>
</dbReference>
<dbReference type="PRINTS" id="PR00111">
    <property type="entry name" value="ABHYDROLASE"/>
</dbReference>
<reference evidence="2 3" key="1">
    <citation type="submission" date="2021-01" db="EMBL/GenBank/DDBJ databases">
        <title>WGS of actinomycetes isolated from Thailand.</title>
        <authorList>
            <person name="Thawai C."/>
        </authorList>
    </citation>
    <scope>NUCLEOTIDE SEQUENCE [LARGE SCALE GENOMIC DNA]</scope>
    <source>
        <strain evidence="2 3">CA1R205</strain>
    </source>
</reference>
<dbReference type="SUPFAM" id="SSF53474">
    <property type="entry name" value="alpha/beta-Hydrolases"/>
    <property type="match status" value="1"/>
</dbReference>
<dbReference type="InterPro" id="IPR000639">
    <property type="entry name" value="Epox_hydrolase-like"/>
</dbReference>
<dbReference type="PANTHER" id="PTHR43798">
    <property type="entry name" value="MONOACYLGLYCEROL LIPASE"/>
    <property type="match status" value="1"/>
</dbReference>
<dbReference type="EMBL" id="JAERRF010000008">
    <property type="protein sequence ID" value="MBL1098260.1"/>
    <property type="molecule type" value="Genomic_DNA"/>
</dbReference>
<comment type="caution">
    <text evidence="2">The sequence shown here is derived from an EMBL/GenBank/DDBJ whole genome shotgun (WGS) entry which is preliminary data.</text>
</comment>
<keyword evidence="2" id="KW-0378">Hydrolase</keyword>
<dbReference type="Pfam" id="PF00561">
    <property type="entry name" value="Abhydrolase_1"/>
    <property type="match status" value="1"/>
</dbReference>
<organism evidence="2 3">
    <name type="scientific">Streptomyces coffeae</name>
    <dbReference type="NCBI Taxonomy" id="621382"/>
    <lineage>
        <taxon>Bacteria</taxon>
        <taxon>Bacillati</taxon>
        <taxon>Actinomycetota</taxon>
        <taxon>Actinomycetes</taxon>
        <taxon>Kitasatosporales</taxon>
        <taxon>Streptomycetaceae</taxon>
        <taxon>Streptomyces</taxon>
    </lineage>
</organism>
<accession>A0ABS1NED9</accession>
<sequence length="260" mass="26765">MTDAPLPHHRLSGPEGAPPLILGPSVGVSLAVWEPQLAGLAAGHRVVRWNLPGHGDSPAGLLPADGSATVADLAALVLRLADAQGWRRFAYAGISISGAVGLHLAVHHPDRLTSLSVVCSSAYFAEPSVWHERAALVRAEGTESMAASRPGLWFSPAFAATPRGRALLADLRNTDPAGYAACCDALAAYDLRSVLSSITVPTLVVAGREDPATPPAHAREIADAVPGADLLELAGAAHLAGVERPEAVTAALLGHLARHP</sequence>
<proteinExistence type="predicted"/>